<dbReference type="PANTHER" id="PTHR43309">
    <property type="entry name" value="5-OXOPROLINASE SUBUNIT C"/>
    <property type="match status" value="1"/>
</dbReference>
<organism evidence="5 6">
    <name type="scientific">Lucifera butyrica</name>
    <dbReference type="NCBI Taxonomy" id="1351585"/>
    <lineage>
        <taxon>Bacteria</taxon>
        <taxon>Bacillati</taxon>
        <taxon>Bacillota</taxon>
        <taxon>Negativicutes</taxon>
        <taxon>Veillonellales</taxon>
        <taxon>Veillonellaceae</taxon>
        <taxon>Lucifera</taxon>
    </lineage>
</organism>
<dbReference type="Proteomes" id="UP000277811">
    <property type="component" value="Unassembled WGS sequence"/>
</dbReference>
<dbReference type="EMBL" id="UPPP01000134">
    <property type="protein sequence ID" value="VBB09802.1"/>
    <property type="molecule type" value="Genomic_DNA"/>
</dbReference>
<keyword evidence="6" id="KW-1185">Reference proteome</keyword>
<dbReference type="Pfam" id="PF02626">
    <property type="entry name" value="CT_A_B"/>
    <property type="match status" value="1"/>
</dbReference>
<dbReference type="InterPro" id="IPR029000">
    <property type="entry name" value="Cyclophilin-like_dom_sf"/>
</dbReference>
<keyword evidence="3" id="KW-0067">ATP-binding</keyword>
<keyword evidence="2 5" id="KW-0378">Hydrolase</keyword>
<evidence type="ECO:0000313" key="5">
    <source>
        <dbReference type="EMBL" id="VBB09802.1"/>
    </source>
</evidence>
<dbReference type="AlphaFoldDB" id="A0A498RI84"/>
<sequence length="329" mass="34867">MITVLQSGQFTTVQDEGRWGYQAFGMPIAGAMDRYACRVANLLAGNPVSAAVLEMTAEGAAFQFDTAQLVAVCGADMQGTLNGEAIRNWSSFRVPPGGEIRFGPATAGCRTYLAVQGGIAVSPVLGSRSTYSRAKIGGYEGRALLPGDVLEIGRERNFAARPQALDGPYIPCYPDSVTLRVLPGPQDTMFAPETVETFLTGVYTVTGRADRAGYQLQGPRIMAMGKADIISDAACLGAIQIPAGGQPFIMMADHQTTGGFAKIGYVIRADLTRLAQARPGDTIRFAAVTEAGAVAALRQRRQCYSEIATLCRKNSEKEPTASIKSNGPI</sequence>
<feature type="domain" description="Carboxyltransferase" evidence="4">
    <location>
        <begin position="23"/>
        <end position="303"/>
    </location>
</feature>
<gene>
    <name evidence="5" type="ORF">LUCI_5100</name>
</gene>
<evidence type="ECO:0000256" key="1">
    <source>
        <dbReference type="ARBA" id="ARBA00022741"/>
    </source>
</evidence>
<keyword evidence="1" id="KW-0547">Nucleotide-binding</keyword>
<dbReference type="PANTHER" id="PTHR43309:SF3">
    <property type="entry name" value="5-OXOPROLINASE SUBUNIT C"/>
    <property type="match status" value="1"/>
</dbReference>
<evidence type="ECO:0000256" key="3">
    <source>
        <dbReference type="ARBA" id="ARBA00022840"/>
    </source>
</evidence>
<dbReference type="NCBIfam" id="TIGR00724">
    <property type="entry name" value="urea_amlyse_rel"/>
    <property type="match status" value="1"/>
</dbReference>
<dbReference type="Gene3D" id="2.40.100.10">
    <property type="entry name" value="Cyclophilin-like"/>
    <property type="match status" value="1"/>
</dbReference>
<dbReference type="InterPro" id="IPR052708">
    <property type="entry name" value="PxpC"/>
</dbReference>
<name>A0A498RI84_9FIRM</name>
<dbReference type="GO" id="GO:0005524">
    <property type="term" value="F:ATP binding"/>
    <property type="evidence" value="ECO:0007669"/>
    <property type="project" value="UniProtKB-KW"/>
</dbReference>
<dbReference type="GO" id="GO:0016787">
    <property type="term" value="F:hydrolase activity"/>
    <property type="evidence" value="ECO:0007669"/>
    <property type="project" value="UniProtKB-KW"/>
</dbReference>
<reference evidence="5 6" key="1">
    <citation type="submission" date="2018-06" db="EMBL/GenBank/DDBJ databases">
        <authorList>
            <person name="Strepis N."/>
        </authorList>
    </citation>
    <scope>NUCLEOTIDE SEQUENCE [LARGE SCALE GENOMIC DNA]</scope>
    <source>
        <strain evidence="5">LUCI</strain>
    </source>
</reference>
<protein>
    <submittedName>
        <fullName evidence="5">Allophanate hydrolase subunit 2</fullName>
    </submittedName>
</protein>
<evidence type="ECO:0000313" key="6">
    <source>
        <dbReference type="Proteomes" id="UP000277811"/>
    </source>
</evidence>
<accession>A0A498RI84</accession>
<dbReference type="OrthoDB" id="9782422at2"/>
<proteinExistence type="predicted"/>
<dbReference type="SUPFAM" id="SSF50891">
    <property type="entry name" value="Cyclophilin-like"/>
    <property type="match status" value="1"/>
</dbReference>
<evidence type="ECO:0000259" key="4">
    <source>
        <dbReference type="SMART" id="SM00797"/>
    </source>
</evidence>
<dbReference type="InterPro" id="IPR003778">
    <property type="entry name" value="CT_A_B"/>
</dbReference>
<evidence type="ECO:0000256" key="2">
    <source>
        <dbReference type="ARBA" id="ARBA00022801"/>
    </source>
</evidence>
<dbReference type="SMART" id="SM00797">
    <property type="entry name" value="AHS2"/>
    <property type="match status" value="1"/>
</dbReference>
<dbReference type="RefSeq" id="WP_122630657.1">
    <property type="nucleotide sequence ID" value="NZ_UPPP01000134.1"/>
</dbReference>